<reference evidence="7 8" key="1">
    <citation type="submission" date="2024-03" db="EMBL/GenBank/DDBJ databases">
        <title>A Dehalogenimonas Isolated from Estuarine Sediments Dihaloeliminates Chlorinated Alkanes.</title>
        <authorList>
            <person name="Yang Y."/>
            <person name="Wang H."/>
        </authorList>
    </citation>
    <scope>NUCLEOTIDE SEQUENCE [LARGE SCALE GENOMIC DNA]</scope>
    <source>
        <strain evidence="7 8">W</strain>
    </source>
</reference>
<dbReference type="CDD" id="cd18011">
    <property type="entry name" value="DEXDc_RapA"/>
    <property type="match status" value="1"/>
</dbReference>
<dbReference type="InterPro" id="IPR001650">
    <property type="entry name" value="Helicase_C-like"/>
</dbReference>
<dbReference type="InterPro" id="IPR027417">
    <property type="entry name" value="P-loop_NTPase"/>
</dbReference>
<evidence type="ECO:0000259" key="6">
    <source>
        <dbReference type="PROSITE" id="PS51194"/>
    </source>
</evidence>
<dbReference type="InterPro" id="IPR057342">
    <property type="entry name" value="DEXDc_RapA"/>
</dbReference>
<dbReference type="PROSITE" id="PS51192">
    <property type="entry name" value="HELICASE_ATP_BIND_1"/>
    <property type="match status" value="1"/>
</dbReference>
<feature type="domain" description="Helicase ATP-binding" evidence="5">
    <location>
        <begin position="49"/>
        <end position="215"/>
    </location>
</feature>
<evidence type="ECO:0000259" key="5">
    <source>
        <dbReference type="PROSITE" id="PS51192"/>
    </source>
</evidence>
<protein>
    <submittedName>
        <fullName evidence="7">SNF2-related protein</fullName>
    </submittedName>
</protein>
<dbReference type="Pfam" id="PF00271">
    <property type="entry name" value="Helicase_C"/>
    <property type="match status" value="1"/>
</dbReference>
<evidence type="ECO:0000313" key="7">
    <source>
        <dbReference type="EMBL" id="WWX26172.1"/>
    </source>
</evidence>
<keyword evidence="3" id="KW-0347">Helicase</keyword>
<keyword evidence="8" id="KW-1185">Reference proteome</keyword>
<proteinExistence type="predicted"/>
<dbReference type="Proteomes" id="UP001375370">
    <property type="component" value="Chromosome"/>
</dbReference>
<dbReference type="InterPro" id="IPR000330">
    <property type="entry name" value="SNF2_N"/>
</dbReference>
<dbReference type="EMBL" id="CP146612">
    <property type="protein sequence ID" value="WWX26172.1"/>
    <property type="molecule type" value="Genomic_DNA"/>
</dbReference>
<dbReference type="SMART" id="SM00487">
    <property type="entry name" value="DEXDc"/>
    <property type="match status" value="1"/>
</dbReference>
<dbReference type="Pfam" id="PF00176">
    <property type="entry name" value="SNF2-rel_dom"/>
    <property type="match status" value="1"/>
</dbReference>
<dbReference type="SUPFAM" id="SSF52540">
    <property type="entry name" value="P-loop containing nucleoside triphosphate hydrolases"/>
    <property type="match status" value="2"/>
</dbReference>
<evidence type="ECO:0000313" key="8">
    <source>
        <dbReference type="Proteomes" id="UP001375370"/>
    </source>
</evidence>
<organism evidence="7 8">
    <name type="scientific">Candidatus Dehalogenimonas loeffleri</name>
    <dbReference type="NCBI Taxonomy" id="3127115"/>
    <lineage>
        <taxon>Bacteria</taxon>
        <taxon>Bacillati</taxon>
        <taxon>Chloroflexota</taxon>
        <taxon>Dehalococcoidia</taxon>
        <taxon>Dehalococcoidales</taxon>
        <taxon>Dehalococcoidaceae</taxon>
        <taxon>Dehalogenimonas</taxon>
    </lineage>
</organism>
<dbReference type="InterPro" id="IPR038718">
    <property type="entry name" value="SNF2-like_sf"/>
</dbReference>
<name>A0ABZ2J5I3_9CHLR</name>
<evidence type="ECO:0000256" key="3">
    <source>
        <dbReference type="ARBA" id="ARBA00022806"/>
    </source>
</evidence>
<feature type="domain" description="Helicase C-terminal" evidence="6">
    <location>
        <begin position="425"/>
        <end position="599"/>
    </location>
</feature>
<gene>
    <name evidence="7" type="ORF">V8247_04165</name>
</gene>
<dbReference type="InterPro" id="IPR049730">
    <property type="entry name" value="SNF2/RAD54-like_C"/>
</dbReference>
<keyword evidence="2" id="KW-0378">Hydrolase</keyword>
<dbReference type="Gene3D" id="3.40.50.10810">
    <property type="entry name" value="Tandem AAA-ATPase domain"/>
    <property type="match status" value="1"/>
</dbReference>
<accession>A0ABZ2J5I3</accession>
<evidence type="ECO:0000256" key="4">
    <source>
        <dbReference type="ARBA" id="ARBA00022840"/>
    </source>
</evidence>
<keyword evidence="1" id="KW-0547">Nucleotide-binding</keyword>
<dbReference type="RefSeq" id="WP_338739078.1">
    <property type="nucleotide sequence ID" value="NZ_CP146612.1"/>
</dbReference>
<dbReference type="CDD" id="cd18793">
    <property type="entry name" value="SF2_C_SNF"/>
    <property type="match status" value="1"/>
</dbReference>
<sequence length="961" mass="109727">MSITDYHAKLYAHELTRRCSSDSVEKLTSVLADAQVDLNPHQVEAALFAFRNPFSRGAILADEVGLGKTIEAGLLLSQKWAERKHRLLVIVPANLRKQWSQELSDKFNLPSVILENRSFNDMIRSGNLNPFKQEAIILCSYQFAKKMEPYIRQIQWALVVIDEAHRLRNVYKTSSKIASVIKQAVAPFPKVLLTATPLQNSLLELYGLVSIIDDYAFGDLRSFRARFTRLSNETDFTDLKERLKPICKRTLRRQVLEYIKYTNRHAIVQEFVPSDQEQKLYDLVTEYLQCPTLYALPASQRQLMTLILRKLLASSTYAISATLEGLANKLEAAAIVAEAVDTMPEDLPANLEELDELADEWDEDENASTPGQKNKLAPEQLAELRLEMAQLREFHALAKSIVRNSKGEVLLTALRKGFAAASHAQEKQGATTLQQKAVIFTESRRTQEYLFNVLQQTEFAGKVMLFNGTNTDSLSKGILQRWLEKHAGTDRISGSPSANMRAALVEHFRDDASILIATEAAAEGINLQFCNLVVNYDLPWNPQRIEQRIGRCHRYGQKYDVVVVNFLNKSNAADQRVYELLDEKFRLFNGVFGASDEVLGIVESGVDFEKRIASIYQQCRTQEQIQFEFDQLQKELEVQIVEGQRDAREKLLDNFDQEVVEKVRIQSHDYLDRFNGLLWMITQHLLGDYANFDGTAHTFTLLKNPFPKETIHPGPYRMGKAVDDVNTYRVGHPLAQRLLSRASSLQTPSAHVVFDYAGSGKNITCLQSFLGKSGWLQCCLCTVTALETEDHLVFAGVTDEGQLLDDTQCRRLFDLAGQTENTLALPGEISQRLDQQVSARRQEILTSMDNRNGRWFEVEMDKLDKWAEDRRVSLRTELEDLDDALKEARKAARMAPNLPDKLERQREIRKFETKRDEAWRNYDQASRDVDRQKDTLLDEISQRLQQATEKTTLFSLRWVLT</sequence>
<dbReference type="SMART" id="SM00490">
    <property type="entry name" value="HELICc"/>
    <property type="match status" value="1"/>
</dbReference>
<dbReference type="InterPro" id="IPR014001">
    <property type="entry name" value="Helicase_ATP-bd"/>
</dbReference>
<evidence type="ECO:0000256" key="2">
    <source>
        <dbReference type="ARBA" id="ARBA00022801"/>
    </source>
</evidence>
<dbReference type="Gene3D" id="3.40.50.300">
    <property type="entry name" value="P-loop containing nucleotide triphosphate hydrolases"/>
    <property type="match status" value="1"/>
</dbReference>
<dbReference type="PANTHER" id="PTHR10799">
    <property type="entry name" value="SNF2/RAD54 HELICASE FAMILY"/>
    <property type="match status" value="1"/>
</dbReference>
<evidence type="ECO:0000256" key="1">
    <source>
        <dbReference type="ARBA" id="ARBA00022741"/>
    </source>
</evidence>
<dbReference type="PROSITE" id="PS51194">
    <property type="entry name" value="HELICASE_CTER"/>
    <property type="match status" value="1"/>
</dbReference>
<keyword evidence="4" id="KW-0067">ATP-binding</keyword>